<feature type="transmembrane region" description="Helical" evidence="7">
    <location>
        <begin position="341"/>
        <end position="361"/>
    </location>
</feature>
<keyword evidence="5 7" id="KW-1133">Transmembrane helix</keyword>
<organism evidence="10">
    <name type="scientific">Anisakis simplex</name>
    <name type="common">Herring worm</name>
    <dbReference type="NCBI Taxonomy" id="6269"/>
    <lineage>
        <taxon>Eukaryota</taxon>
        <taxon>Metazoa</taxon>
        <taxon>Ecdysozoa</taxon>
        <taxon>Nematoda</taxon>
        <taxon>Chromadorea</taxon>
        <taxon>Rhabditida</taxon>
        <taxon>Spirurina</taxon>
        <taxon>Ascaridomorpha</taxon>
        <taxon>Ascaridoidea</taxon>
        <taxon>Anisakidae</taxon>
        <taxon>Anisakis</taxon>
        <taxon>Anisakis simplex complex</taxon>
    </lineage>
</organism>
<proteinExistence type="predicted"/>
<dbReference type="GO" id="GO:0006820">
    <property type="term" value="P:monoatomic anion transport"/>
    <property type="evidence" value="ECO:0007669"/>
    <property type="project" value="TreeGrafter"/>
</dbReference>
<feature type="transmembrane region" description="Helical" evidence="7">
    <location>
        <begin position="306"/>
        <end position="329"/>
    </location>
</feature>
<evidence type="ECO:0000313" key="10">
    <source>
        <dbReference type="WBParaSite" id="ASIM_0001143001-mRNA-1"/>
    </source>
</evidence>
<dbReference type="InterPro" id="IPR050382">
    <property type="entry name" value="MFS_Na/Anion_cotransporter"/>
</dbReference>
<dbReference type="SUPFAM" id="SSF103473">
    <property type="entry name" value="MFS general substrate transporter"/>
    <property type="match status" value="1"/>
</dbReference>
<dbReference type="FunFam" id="1.20.1250.20:FF:000003">
    <property type="entry name" value="Solute carrier family 17 member 3"/>
    <property type="match status" value="1"/>
</dbReference>
<dbReference type="WBParaSite" id="ASIM_0001143001-mRNA-1">
    <property type="protein sequence ID" value="ASIM_0001143001-mRNA-1"/>
    <property type="gene ID" value="ASIM_0001143001"/>
</dbReference>
<dbReference type="Pfam" id="PF07690">
    <property type="entry name" value="MFS_1"/>
    <property type="match status" value="2"/>
</dbReference>
<evidence type="ECO:0000256" key="1">
    <source>
        <dbReference type="ARBA" id="ARBA00004141"/>
    </source>
</evidence>
<dbReference type="GO" id="GO:0015293">
    <property type="term" value="F:symporter activity"/>
    <property type="evidence" value="ECO:0007669"/>
    <property type="project" value="UniProtKB-KW"/>
</dbReference>
<evidence type="ECO:0000256" key="4">
    <source>
        <dbReference type="ARBA" id="ARBA00022847"/>
    </source>
</evidence>
<evidence type="ECO:0000256" key="7">
    <source>
        <dbReference type="SAM" id="Phobius"/>
    </source>
</evidence>
<feature type="transmembrane region" description="Helical" evidence="7">
    <location>
        <begin position="141"/>
        <end position="162"/>
    </location>
</feature>
<reference evidence="8 9" key="2">
    <citation type="submission" date="2018-11" db="EMBL/GenBank/DDBJ databases">
        <authorList>
            <consortium name="Pathogen Informatics"/>
        </authorList>
    </citation>
    <scope>NUCLEOTIDE SEQUENCE [LARGE SCALE GENOMIC DNA]</scope>
</reference>
<evidence type="ECO:0000256" key="3">
    <source>
        <dbReference type="ARBA" id="ARBA00022692"/>
    </source>
</evidence>
<keyword evidence="4" id="KW-0769">Symport</keyword>
<dbReference type="OrthoDB" id="2985014at2759"/>
<dbReference type="Gene3D" id="1.20.1250.20">
    <property type="entry name" value="MFS general substrate transporter like domains"/>
    <property type="match status" value="2"/>
</dbReference>
<dbReference type="PANTHER" id="PTHR11662:SF455">
    <property type="entry name" value="GH23975P"/>
    <property type="match status" value="1"/>
</dbReference>
<keyword evidence="6 7" id="KW-0472">Membrane</keyword>
<evidence type="ECO:0000313" key="9">
    <source>
        <dbReference type="Proteomes" id="UP000267096"/>
    </source>
</evidence>
<gene>
    <name evidence="8" type="ORF">ASIM_LOCUS10988</name>
</gene>
<reference evidence="10" key="1">
    <citation type="submission" date="2017-02" db="UniProtKB">
        <authorList>
            <consortium name="WormBaseParasite"/>
        </authorList>
    </citation>
    <scope>IDENTIFICATION</scope>
</reference>
<feature type="transmembrane region" description="Helical" evidence="7">
    <location>
        <begin position="367"/>
        <end position="389"/>
    </location>
</feature>
<dbReference type="Proteomes" id="UP000267096">
    <property type="component" value="Unassembled WGS sequence"/>
</dbReference>
<feature type="transmembrane region" description="Helical" evidence="7">
    <location>
        <begin position="401"/>
        <end position="424"/>
    </location>
</feature>
<evidence type="ECO:0000256" key="5">
    <source>
        <dbReference type="ARBA" id="ARBA00022989"/>
    </source>
</evidence>
<comment type="subcellular location">
    <subcellularLocation>
        <location evidence="1">Membrane</location>
        <topology evidence="1">Multi-pass membrane protein</topology>
    </subcellularLocation>
</comment>
<dbReference type="InterPro" id="IPR011701">
    <property type="entry name" value="MFS"/>
</dbReference>
<keyword evidence="3 7" id="KW-0812">Transmembrane</keyword>
<keyword evidence="2" id="KW-0813">Transport</keyword>
<evidence type="ECO:0000256" key="6">
    <source>
        <dbReference type="ARBA" id="ARBA00023136"/>
    </source>
</evidence>
<protein>
    <submittedName>
        <fullName evidence="10">MFS domain-containing protein</fullName>
    </submittedName>
</protein>
<dbReference type="PANTHER" id="PTHR11662">
    <property type="entry name" value="SOLUTE CARRIER FAMILY 17"/>
    <property type="match status" value="1"/>
</dbReference>
<dbReference type="GO" id="GO:0016020">
    <property type="term" value="C:membrane"/>
    <property type="evidence" value="ECO:0007669"/>
    <property type="project" value="UniProtKB-SubCell"/>
</dbReference>
<name>A0A0M3JTQ3_ANISI</name>
<feature type="transmembrane region" description="Helical" evidence="7">
    <location>
        <begin position="169"/>
        <end position="189"/>
    </location>
</feature>
<feature type="transmembrane region" description="Helical" evidence="7">
    <location>
        <begin position="96"/>
        <end position="121"/>
    </location>
</feature>
<evidence type="ECO:0000313" key="8">
    <source>
        <dbReference type="EMBL" id="VDK44102.1"/>
    </source>
</evidence>
<sequence length="444" mass="49247">MAQEFIDSLIGLICSPDQLKEKDTTPEMMATVAFKGIDESCNAYTQMSFSDHTTKLFEWMSSILHRSSSLYGSADAGSELDGSSWSASKCTIRRRYLVALLAFFGFANIYAMRANLSVAIVQMTYDSLKPEFGDWDSFSQGAILGAFFYGYIFTQIPGGYLAHAYGGKLVFVAGVFGTAAFTLITPPLAHMGKGVTYPAMHVMWSHWAPLLEKTKLTSFAFSGSYFGTVFAMPVSALLGYRLGWPFIFYFFVYLKLIPWRQILTSKAVWAIIVAHFCENWGFYMMLTSLPRILEDLMEYQLEKAGFFAALPYLMMGIILVIAGSLADVLRDRYVWSTEKTRKYFCCFGFVGQAIAIMLATTHISANFVMLSIIISIGLGGFPWSAFSVNHLDLAPQYAGHLMGLSNTIATLPGMICPLIVGVIVSEHLEYWASGQSAFTSTFSD</sequence>
<keyword evidence="9" id="KW-1185">Reference proteome</keyword>
<feature type="transmembrane region" description="Helical" evidence="7">
    <location>
        <begin position="225"/>
        <end position="254"/>
    </location>
</feature>
<dbReference type="AlphaFoldDB" id="A0A0M3JTQ3"/>
<feature type="transmembrane region" description="Helical" evidence="7">
    <location>
        <begin position="266"/>
        <end position="286"/>
    </location>
</feature>
<accession>A0A0M3JTQ3</accession>
<dbReference type="EMBL" id="UYRR01031032">
    <property type="protein sequence ID" value="VDK44102.1"/>
    <property type="molecule type" value="Genomic_DNA"/>
</dbReference>
<dbReference type="InterPro" id="IPR036259">
    <property type="entry name" value="MFS_trans_sf"/>
</dbReference>
<evidence type="ECO:0000256" key="2">
    <source>
        <dbReference type="ARBA" id="ARBA00022448"/>
    </source>
</evidence>
<dbReference type="CDD" id="cd17318">
    <property type="entry name" value="MFS_SLC17"/>
    <property type="match status" value="1"/>
</dbReference>